<comment type="caution">
    <text evidence="1">The sequence shown here is derived from an EMBL/GenBank/DDBJ whole genome shotgun (WGS) entry which is preliminary data.</text>
</comment>
<dbReference type="SUPFAM" id="SSF53850">
    <property type="entry name" value="Periplasmic binding protein-like II"/>
    <property type="match status" value="1"/>
</dbReference>
<accession>A0AAP8HTS1</accession>
<reference evidence="1 2" key="1">
    <citation type="submission" date="2017-12" db="EMBL/GenBank/DDBJ databases">
        <title>Rapid rising of carbapenem-resistant Enterobacteriaceae(CRE) and emergence of colistin resistance genemcr-1 in CRE in the hospital of Henan, China.</title>
        <authorList>
            <person name="Sun Q."/>
            <person name="Zhang R."/>
            <person name="Li Y."/>
            <person name="Shen Y."/>
            <person name="Zhang Y."/>
            <person name="Yang J."/>
            <person name="Shu L."/>
            <person name="Zhou H."/>
            <person name="Wang Y."/>
            <person name="Wang B."/>
            <person name="Shen Z."/>
        </authorList>
    </citation>
    <scope>NUCLEOTIDE SEQUENCE [LARGE SCALE GENOMIC DNA]</scope>
    <source>
        <strain evidence="1 2">3512</strain>
    </source>
</reference>
<dbReference type="AlphaFoldDB" id="A0AAP8HTS1"/>
<evidence type="ECO:0000313" key="2">
    <source>
        <dbReference type="Proteomes" id="UP000233549"/>
    </source>
</evidence>
<feature type="non-terminal residue" evidence="1">
    <location>
        <position position="1"/>
    </location>
</feature>
<gene>
    <name evidence="1" type="ORF">CWS33_30155</name>
</gene>
<feature type="non-terminal residue" evidence="1">
    <location>
        <position position="113"/>
    </location>
</feature>
<protein>
    <submittedName>
        <fullName evidence="1">ABC transporter substrate-binding protein</fullName>
    </submittedName>
</protein>
<organism evidence="1 2">
    <name type="scientific">Escherichia coli</name>
    <dbReference type="NCBI Taxonomy" id="562"/>
    <lineage>
        <taxon>Bacteria</taxon>
        <taxon>Pseudomonadati</taxon>
        <taxon>Pseudomonadota</taxon>
        <taxon>Gammaproteobacteria</taxon>
        <taxon>Enterobacterales</taxon>
        <taxon>Enterobacteriaceae</taxon>
        <taxon>Escherichia</taxon>
    </lineage>
</organism>
<proteinExistence type="predicted"/>
<dbReference type="Proteomes" id="UP000233549">
    <property type="component" value="Unassembled WGS sequence"/>
</dbReference>
<dbReference type="Gene3D" id="3.10.105.10">
    <property type="entry name" value="Dipeptide-binding Protein, Domain 3"/>
    <property type="match status" value="1"/>
</dbReference>
<evidence type="ECO:0000313" key="1">
    <source>
        <dbReference type="EMBL" id="PKD78463.1"/>
    </source>
</evidence>
<sequence length="113" mass="12458">DNYRRLGVVLKPQVLDFNALLAQRKAGNYDLAPLSTSTLNDPPDGVRDFISRESETGYHNPQVDALIAKANATLDIAQRKPLYHQLYQALSDDPPVILLGNREILSASSARVT</sequence>
<dbReference type="EMBL" id="PITP01000605">
    <property type="protein sequence ID" value="PKD78463.1"/>
    <property type="molecule type" value="Genomic_DNA"/>
</dbReference>
<name>A0AAP8HTS1_ECOLX</name>